<dbReference type="GO" id="GO:0003700">
    <property type="term" value="F:DNA-binding transcription factor activity"/>
    <property type="evidence" value="ECO:0007669"/>
    <property type="project" value="InterPro"/>
</dbReference>
<sequence>MSFARFKLDSLFARILLSFTILVMIIIVTITLIFSNLYAKTLYGQLSQEQVKGLEMLSENIDNLFKEMDQIYLNLEINTDINFFLASRSNDELINNKARIQIRNIRQINPYIHSIFVYNSSINEYIVEGEPGFDAQGFLKRDASFQKSVNDARTIYLTRLENTNAAKSFLTDKNANYVISMEYTNRSMNGQQQTVIINLDDNLLVRDYLSKSGDQLLFADEAGTLIAHSDVAQIGGSVKGTASFEAVLSAAAAADAGDVIDDEGHHQSLVTFVKNRTTSWYILSATPYHSLVKPIQDKRNALLVVCLSILLFCLALTFLISKKLYNPVQRLTELFKRSQFNVGSAVSSDISLIGRVYAETLQHMQSLEDKNRDSLQLMKDNFLRRALISAGPDEPSVALHADEWRLRIDLDRLLVCVFKIDGYSQLDAQSMTLYESVLFQSIAELLSDELRYEVLQMPKGEIALLINEANGAEDGFRHLLAKLANVKDSIAVTIGITVSVGVSDPIDAWGDCPHAYRQALEMIQQRFVLGPNRIIYPQLVEETLSRSYGLPIEIEDKLISAIKRNDRESFVQGLDSMTGLLKGYVHSDAIQALFHILLVCITQMNQTINDENKKLGMQFGELNLIFTEMETLEQARAWLLKRFEDYRGNLESIQQLKENKFYRKIEETMQYIQDNFADSNLSVEVLAEVAGYTPNYFSKLFKEMTGINSGEYIRKIRIGKAKDFLQSDEYKVSDVAQMCGYINSSHFYSAFKKEVGMTPTAYREYSLSEKEPKRNSR</sequence>
<evidence type="ECO:0000256" key="2">
    <source>
        <dbReference type="ARBA" id="ARBA00023125"/>
    </source>
</evidence>
<evidence type="ECO:0000313" key="6">
    <source>
        <dbReference type="EMBL" id="MBB6674042.1"/>
    </source>
</evidence>
<dbReference type="AlphaFoldDB" id="A0A7X0RUQ3"/>
<dbReference type="PANTHER" id="PTHR43280:SF2">
    <property type="entry name" value="HTH-TYPE TRANSCRIPTIONAL REGULATOR EXSA"/>
    <property type="match status" value="1"/>
</dbReference>
<evidence type="ECO:0000256" key="3">
    <source>
        <dbReference type="ARBA" id="ARBA00023163"/>
    </source>
</evidence>
<dbReference type="InterPro" id="IPR020449">
    <property type="entry name" value="Tscrpt_reg_AraC-type_HTH"/>
</dbReference>
<keyword evidence="2" id="KW-0238">DNA-binding</keyword>
<dbReference type="Gene3D" id="1.10.10.60">
    <property type="entry name" value="Homeodomain-like"/>
    <property type="match status" value="2"/>
</dbReference>
<dbReference type="RefSeq" id="WP_185671904.1">
    <property type="nucleotide sequence ID" value="NZ_JACJVP010000043.1"/>
</dbReference>
<keyword evidence="4" id="KW-0472">Membrane</keyword>
<name>A0A7X0RUQ3_9BACL</name>
<dbReference type="InterPro" id="IPR018062">
    <property type="entry name" value="HTH_AraC-typ_CS"/>
</dbReference>
<evidence type="ECO:0000259" key="5">
    <source>
        <dbReference type="PROSITE" id="PS01124"/>
    </source>
</evidence>
<keyword evidence="4" id="KW-0812">Transmembrane</keyword>
<dbReference type="SUPFAM" id="SSF46689">
    <property type="entry name" value="Homeodomain-like"/>
    <property type="match status" value="2"/>
</dbReference>
<reference evidence="6 7" key="1">
    <citation type="submission" date="2020-08" db="EMBL/GenBank/DDBJ databases">
        <title>Cohnella phylogeny.</title>
        <authorList>
            <person name="Dunlap C."/>
        </authorList>
    </citation>
    <scope>NUCLEOTIDE SEQUENCE [LARGE SCALE GENOMIC DNA]</scope>
    <source>
        <strain evidence="6 7">DSM 28246</strain>
    </source>
</reference>
<dbReference type="PROSITE" id="PS00041">
    <property type="entry name" value="HTH_ARAC_FAMILY_1"/>
    <property type="match status" value="1"/>
</dbReference>
<feature type="transmembrane region" description="Helical" evidence="4">
    <location>
        <begin position="12"/>
        <end position="34"/>
    </location>
</feature>
<dbReference type="Pfam" id="PF12833">
    <property type="entry name" value="HTH_18"/>
    <property type="match status" value="1"/>
</dbReference>
<dbReference type="PANTHER" id="PTHR43280">
    <property type="entry name" value="ARAC-FAMILY TRANSCRIPTIONAL REGULATOR"/>
    <property type="match status" value="1"/>
</dbReference>
<dbReference type="InterPro" id="IPR018060">
    <property type="entry name" value="HTH_AraC"/>
</dbReference>
<dbReference type="PRINTS" id="PR00032">
    <property type="entry name" value="HTHARAC"/>
</dbReference>
<dbReference type="Proteomes" id="UP000547209">
    <property type="component" value="Unassembled WGS sequence"/>
</dbReference>
<keyword evidence="4" id="KW-1133">Transmembrane helix</keyword>
<organism evidence="6 7">
    <name type="scientific">Cohnella nanjingensis</name>
    <dbReference type="NCBI Taxonomy" id="1387779"/>
    <lineage>
        <taxon>Bacteria</taxon>
        <taxon>Bacillati</taxon>
        <taxon>Bacillota</taxon>
        <taxon>Bacilli</taxon>
        <taxon>Bacillales</taxon>
        <taxon>Paenibacillaceae</taxon>
        <taxon>Cohnella</taxon>
    </lineage>
</organism>
<evidence type="ECO:0000256" key="4">
    <source>
        <dbReference type="SAM" id="Phobius"/>
    </source>
</evidence>
<dbReference type="GO" id="GO:0043565">
    <property type="term" value="F:sequence-specific DNA binding"/>
    <property type="evidence" value="ECO:0007669"/>
    <property type="project" value="InterPro"/>
</dbReference>
<dbReference type="Pfam" id="PF17853">
    <property type="entry name" value="GGDEF_2"/>
    <property type="match status" value="1"/>
</dbReference>
<keyword evidence="7" id="KW-1185">Reference proteome</keyword>
<dbReference type="InterPro" id="IPR041522">
    <property type="entry name" value="CdaR_GGDEF"/>
</dbReference>
<dbReference type="PROSITE" id="PS01124">
    <property type="entry name" value="HTH_ARAC_FAMILY_2"/>
    <property type="match status" value="1"/>
</dbReference>
<comment type="caution">
    <text evidence="6">The sequence shown here is derived from an EMBL/GenBank/DDBJ whole genome shotgun (WGS) entry which is preliminary data.</text>
</comment>
<evidence type="ECO:0000256" key="1">
    <source>
        <dbReference type="ARBA" id="ARBA00023015"/>
    </source>
</evidence>
<evidence type="ECO:0000313" key="7">
    <source>
        <dbReference type="Proteomes" id="UP000547209"/>
    </source>
</evidence>
<accession>A0A7X0RUQ3</accession>
<proteinExistence type="predicted"/>
<feature type="domain" description="HTH araC/xylS-type" evidence="5">
    <location>
        <begin position="666"/>
        <end position="765"/>
    </location>
</feature>
<keyword evidence="1" id="KW-0805">Transcription regulation</keyword>
<keyword evidence="3" id="KW-0804">Transcription</keyword>
<gene>
    <name evidence="6" type="ORF">H7C19_25510</name>
</gene>
<feature type="transmembrane region" description="Helical" evidence="4">
    <location>
        <begin position="301"/>
        <end position="320"/>
    </location>
</feature>
<dbReference type="SMART" id="SM00342">
    <property type="entry name" value="HTH_ARAC"/>
    <property type="match status" value="1"/>
</dbReference>
<dbReference type="InterPro" id="IPR009057">
    <property type="entry name" value="Homeodomain-like_sf"/>
</dbReference>
<protein>
    <submittedName>
        <fullName evidence="6">AraC family transcriptional regulator</fullName>
    </submittedName>
</protein>
<dbReference type="EMBL" id="JACJVP010000043">
    <property type="protein sequence ID" value="MBB6674042.1"/>
    <property type="molecule type" value="Genomic_DNA"/>
</dbReference>